<dbReference type="GO" id="GO:0005737">
    <property type="term" value="C:cytoplasm"/>
    <property type="evidence" value="ECO:0007669"/>
    <property type="project" value="TreeGrafter"/>
</dbReference>
<dbReference type="PANTHER" id="PTHR21621">
    <property type="entry name" value="RIBOSOMAL PROTEIN S6 MODIFICATION PROTEIN"/>
    <property type="match status" value="1"/>
</dbReference>
<organism evidence="12 13">
    <name type="scientific">Dechloromonas agitata</name>
    <dbReference type="NCBI Taxonomy" id="73030"/>
    <lineage>
        <taxon>Bacteria</taxon>
        <taxon>Pseudomonadati</taxon>
        <taxon>Pseudomonadota</taxon>
        <taxon>Betaproteobacteria</taxon>
        <taxon>Rhodocyclales</taxon>
        <taxon>Azonexaceae</taxon>
        <taxon>Dechloromonas</taxon>
    </lineage>
</organism>
<evidence type="ECO:0000256" key="8">
    <source>
        <dbReference type="ARBA" id="ARBA00022842"/>
    </source>
</evidence>
<keyword evidence="7 10" id="KW-0067">ATP-binding</keyword>
<evidence type="ECO:0000256" key="2">
    <source>
        <dbReference type="ARBA" id="ARBA00001946"/>
    </source>
</evidence>
<dbReference type="PROSITE" id="PS50975">
    <property type="entry name" value="ATP_GRASP"/>
    <property type="match status" value="1"/>
</dbReference>
<keyword evidence="8" id="KW-0460">Magnesium</keyword>
<evidence type="ECO:0000256" key="3">
    <source>
        <dbReference type="ARBA" id="ARBA00022598"/>
    </source>
</evidence>
<comment type="cofactor">
    <cofactor evidence="2">
        <name>Mg(2+)</name>
        <dbReference type="ChEBI" id="CHEBI:18420"/>
    </cofactor>
</comment>
<dbReference type="Pfam" id="PF02955">
    <property type="entry name" value="GSH-S_ATP"/>
    <property type="match status" value="1"/>
</dbReference>
<dbReference type="InterPro" id="IPR004215">
    <property type="entry name" value="GSHS_N"/>
</dbReference>
<keyword evidence="5" id="KW-0479">Metal-binding</keyword>
<evidence type="ECO:0000259" key="11">
    <source>
        <dbReference type="PROSITE" id="PS50975"/>
    </source>
</evidence>
<dbReference type="NCBIfam" id="NF003573">
    <property type="entry name" value="PRK05246.1"/>
    <property type="match status" value="1"/>
</dbReference>
<dbReference type="GO" id="GO:0005524">
    <property type="term" value="F:ATP binding"/>
    <property type="evidence" value="ECO:0007669"/>
    <property type="project" value="UniProtKB-UniRule"/>
</dbReference>
<dbReference type="FunFam" id="3.30.1490.20:FF:000009">
    <property type="entry name" value="Glutathione synthetase"/>
    <property type="match status" value="1"/>
</dbReference>
<evidence type="ECO:0000313" key="13">
    <source>
        <dbReference type="Proteomes" id="UP000718593"/>
    </source>
</evidence>
<dbReference type="AlphaFoldDB" id="A0A930BTC5"/>
<evidence type="ECO:0000256" key="9">
    <source>
        <dbReference type="ARBA" id="ARBA00023211"/>
    </source>
</evidence>
<gene>
    <name evidence="10 12" type="primary">gshB</name>
    <name evidence="12" type="ORF">HXL68_00045</name>
</gene>
<dbReference type="HAMAP" id="MF_00162">
    <property type="entry name" value="GSH_S"/>
    <property type="match status" value="1"/>
</dbReference>
<dbReference type="SUPFAM" id="SSF56059">
    <property type="entry name" value="Glutathione synthetase ATP-binding domain-like"/>
    <property type="match status" value="1"/>
</dbReference>
<comment type="cofactor">
    <cofactor evidence="1">
        <name>Mn(2+)</name>
        <dbReference type="ChEBI" id="CHEBI:29035"/>
    </cofactor>
</comment>
<evidence type="ECO:0000256" key="4">
    <source>
        <dbReference type="ARBA" id="ARBA00022684"/>
    </source>
</evidence>
<reference evidence="12" key="1">
    <citation type="submission" date="2020-04" db="EMBL/GenBank/DDBJ databases">
        <title>Deep metagenomics examines the oral microbiome during advanced dental caries in children, revealing novel taxa and co-occurrences with host molecules.</title>
        <authorList>
            <person name="Baker J.L."/>
            <person name="Morton J.T."/>
            <person name="Dinis M."/>
            <person name="Alvarez R."/>
            <person name="Tran N.C."/>
            <person name="Knight R."/>
            <person name="Edlund A."/>
        </authorList>
    </citation>
    <scope>NUCLEOTIDE SEQUENCE</scope>
    <source>
        <strain evidence="12">JCVI_32_bin.24</strain>
    </source>
</reference>
<evidence type="ECO:0000256" key="10">
    <source>
        <dbReference type="HAMAP-Rule" id="MF_00162"/>
    </source>
</evidence>
<dbReference type="GO" id="GO:0004363">
    <property type="term" value="F:glutathione synthase activity"/>
    <property type="evidence" value="ECO:0007669"/>
    <property type="project" value="UniProtKB-UniRule"/>
</dbReference>
<dbReference type="InterPro" id="IPR004218">
    <property type="entry name" value="GSHS_ATP-bd"/>
</dbReference>
<dbReference type="SUPFAM" id="SSF52440">
    <property type="entry name" value="PreATP-grasp domain"/>
    <property type="match status" value="1"/>
</dbReference>
<comment type="pathway">
    <text evidence="10">Sulfur metabolism; glutathione biosynthesis; glutathione from L-cysteine and L-glutamate: step 2/2.</text>
</comment>
<keyword evidence="6 10" id="KW-0547">Nucleotide-binding</keyword>
<comment type="caution">
    <text evidence="12">The sequence shown here is derived from an EMBL/GenBank/DDBJ whole genome shotgun (WGS) entry which is preliminary data.</text>
</comment>
<name>A0A930BTC5_9RHOO</name>
<comment type="catalytic activity">
    <reaction evidence="10">
        <text>gamma-L-glutamyl-L-cysteine + glycine + ATP = glutathione + ADP + phosphate + H(+)</text>
        <dbReference type="Rhea" id="RHEA:13557"/>
        <dbReference type="ChEBI" id="CHEBI:15378"/>
        <dbReference type="ChEBI" id="CHEBI:30616"/>
        <dbReference type="ChEBI" id="CHEBI:43474"/>
        <dbReference type="ChEBI" id="CHEBI:57305"/>
        <dbReference type="ChEBI" id="CHEBI:57925"/>
        <dbReference type="ChEBI" id="CHEBI:58173"/>
        <dbReference type="ChEBI" id="CHEBI:456216"/>
        <dbReference type="EC" id="6.3.2.3"/>
    </reaction>
</comment>
<protein>
    <recommendedName>
        <fullName evidence="10">Glutathione synthetase</fullName>
        <ecNumber evidence="10">6.3.2.3</ecNumber>
    </recommendedName>
    <alternativeName>
        <fullName evidence="10">GSH synthetase</fullName>
        <shortName evidence="10">GSH-S</shortName>
        <shortName evidence="10">GSHase</shortName>
    </alternativeName>
    <alternativeName>
        <fullName evidence="10">Glutathione synthase</fullName>
    </alternativeName>
</protein>
<accession>A0A930BTC5</accession>
<comment type="similarity">
    <text evidence="10">Belongs to the prokaryotic GSH synthase family.</text>
</comment>
<dbReference type="Gene3D" id="3.30.470.20">
    <property type="entry name" value="ATP-grasp fold, B domain"/>
    <property type="match status" value="1"/>
</dbReference>
<dbReference type="Gene3D" id="3.40.50.20">
    <property type="match status" value="1"/>
</dbReference>
<dbReference type="EMBL" id="JABZMI010000001">
    <property type="protein sequence ID" value="MBF1163405.1"/>
    <property type="molecule type" value="Genomic_DNA"/>
</dbReference>
<dbReference type="Gene3D" id="3.30.1490.20">
    <property type="entry name" value="ATP-grasp fold, A domain"/>
    <property type="match status" value="1"/>
</dbReference>
<proteinExistence type="inferred from homology"/>
<evidence type="ECO:0000313" key="12">
    <source>
        <dbReference type="EMBL" id="MBF1163405.1"/>
    </source>
</evidence>
<evidence type="ECO:0000256" key="1">
    <source>
        <dbReference type="ARBA" id="ARBA00001936"/>
    </source>
</evidence>
<keyword evidence="4 10" id="KW-0317">Glutathione biosynthesis</keyword>
<dbReference type="InterPro" id="IPR006284">
    <property type="entry name" value="Glut_synth_pro"/>
</dbReference>
<dbReference type="InterPro" id="IPR016185">
    <property type="entry name" value="PreATP-grasp_dom_sf"/>
</dbReference>
<keyword evidence="9" id="KW-0464">Manganese</keyword>
<dbReference type="EC" id="6.3.2.3" evidence="10"/>
<evidence type="ECO:0000256" key="6">
    <source>
        <dbReference type="ARBA" id="ARBA00022741"/>
    </source>
</evidence>
<dbReference type="PANTHER" id="PTHR21621:SF4">
    <property type="entry name" value="GLUTATHIONE SYNTHETASE"/>
    <property type="match status" value="1"/>
</dbReference>
<evidence type="ECO:0000256" key="7">
    <source>
        <dbReference type="ARBA" id="ARBA00022840"/>
    </source>
</evidence>
<feature type="domain" description="ATP-grasp" evidence="11">
    <location>
        <begin position="147"/>
        <end position="332"/>
    </location>
</feature>
<dbReference type="InterPro" id="IPR013815">
    <property type="entry name" value="ATP_grasp_subdomain_1"/>
</dbReference>
<evidence type="ECO:0000256" key="5">
    <source>
        <dbReference type="ARBA" id="ARBA00022723"/>
    </source>
</evidence>
<dbReference type="NCBIfam" id="TIGR01380">
    <property type="entry name" value="glut_syn"/>
    <property type="match status" value="1"/>
</dbReference>
<keyword evidence="3 10" id="KW-0436">Ligase</keyword>
<dbReference type="GO" id="GO:0046872">
    <property type="term" value="F:metal ion binding"/>
    <property type="evidence" value="ECO:0007669"/>
    <property type="project" value="UniProtKB-KW"/>
</dbReference>
<dbReference type="Proteomes" id="UP000718593">
    <property type="component" value="Unassembled WGS sequence"/>
</dbReference>
<dbReference type="Pfam" id="PF02951">
    <property type="entry name" value="GSH-S_N"/>
    <property type="match status" value="1"/>
</dbReference>
<sequence>MAQQLHFEKHLLGGSSQSLKLAFIVDPLDHLKAWKDSSVAMMRAAEKHGHEVYAIDAASLGWRKPEAARGGVFGEALHLHLRPDDHDWYRETGREWMPLKAFDAVIMRRDPPFDFEYLTATWLLERAEADGVRVFNRPRALREHSEKLALMEFAEWVPPTLVSRDMPQVQHFIDEQRDVILKPLDGMGGSQIFRVHRNDPNRNVIVETLTHNGARTIMAQRYLPEISAGDKRILLIAGKPVPWCLARIPKAGETRGNLVAGGTGVAQELSARDRQIAEALGPVLYQRGLMLVGLDVIGDHLTEINVTSPTCMVEIRQQSGFDAAGAFITAIEHACGLA</sequence>
<dbReference type="InterPro" id="IPR011761">
    <property type="entry name" value="ATP-grasp"/>
</dbReference>